<keyword evidence="2" id="KW-0812">Transmembrane</keyword>
<keyword evidence="4" id="KW-1185">Reference proteome</keyword>
<dbReference type="GO" id="GO:0008270">
    <property type="term" value="F:zinc ion binding"/>
    <property type="evidence" value="ECO:0007669"/>
    <property type="project" value="UniProtKB-KW"/>
</dbReference>
<evidence type="ECO:0000256" key="2">
    <source>
        <dbReference type="SAM" id="Phobius"/>
    </source>
</evidence>
<dbReference type="EMBL" id="CVRI01000041">
    <property type="protein sequence ID" value="CRK95160.1"/>
    <property type="molecule type" value="Genomic_DNA"/>
</dbReference>
<name>A0A1J1I4C7_9DIPT</name>
<dbReference type="InterPro" id="IPR013783">
    <property type="entry name" value="Ig-like_fold"/>
</dbReference>
<feature type="non-terminal residue" evidence="3">
    <location>
        <position position="128"/>
    </location>
</feature>
<gene>
    <name evidence="3" type="ORF">CLUMA_CG008900</name>
</gene>
<dbReference type="PANTHER" id="PTHR10747">
    <property type="entry name" value="TRANSCRIPTION FACTOR COE FAMILY MEMBER"/>
    <property type="match status" value="1"/>
</dbReference>
<dbReference type="Gene3D" id="2.60.40.10">
    <property type="entry name" value="Immunoglobulins"/>
    <property type="match status" value="1"/>
</dbReference>
<evidence type="ECO:0000256" key="1">
    <source>
        <dbReference type="RuleBase" id="RU004489"/>
    </source>
</evidence>
<dbReference type="GO" id="GO:0003677">
    <property type="term" value="F:DNA binding"/>
    <property type="evidence" value="ECO:0007669"/>
    <property type="project" value="UniProtKB-KW"/>
</dbReference>
<dbReference type="Proteomes" id="UP000183832">
    <property type="component" value="Unassembled WGS sequence"/>
</dbReference>
<evidence type="ECO:0000313" key="4">
    <source>
        <dbReference type="Proteomes" id="UP000183832"/>
    </source>
</evidence>
<keyword evidence="1" id="KW-0479">Metal-binding</keyword>
<dbReference type="GO" id="GO:0005634">
    <property type="term" value="C:nucleus"/>
    <property type="evidence" value="ECO:0007669"/>
    <property type="project" value="UniProtKB-SubCell"/>
</dbReference>
<sequence length="128" mass="14974">MIRKQKRAANDKYFENNINDPRKTWKHINNLVRNTDATPKVNCVRLKVKDKVLTNRFQIADEFNKFFATVAKEIKKEITTGAVNRSQMHFLQLVMFTGLQVIFGTMLVWSELITTHAIRVHTPPRHIP</sequence>
<keyword evidence="1" id="KW-0862">Zinc</keyword>
<keyword evidence="1" id="KW-0539">Nucleus</keyword>
<evidence type="ECO:0000313" key="3">
    <source>
        <dbReference type="EMBL" id="CRK95160.1"/>
    </source>
</evidence>
<reference evidence="3 4" key="1">
    <citation type="submission" date="2015-04" db="EMBL/GenBank/DDBJ databases">
        <authorList>
            <person name="Syromyatnikov M.Y."/>
            <person name="Popov V.N."/>
        </authorList>
    </citation>
    <scope>NUCLEOTIDE SEQUENCE [LARGE SCALE GENOMIC DNA]</scope>
</reference>
<dbReference type="AlphaFoldDB" id="A0A1J1I4C7"/>
<dbReference type="GO" id="GO:0006355">
    <property type="term" value="P:regulation of DNA-templated transcription"/>
    <property type="evidence" value="ECO:0007669"/>
    <property type="project" value="InterPro"/>
</dbReference>
<organism evidence="3 4">
    <name type="scientific">Clunio marinus</name>
    <dbReference type="NCBI Taxonomy" id="568069"/>
    <lineage>
        <taxon>Eukaryota</taxon>
        <taxon>Metazoa</taxon>
        <taxon>Ecdysozoa</taxon>
        <taxon>Arthropoda</taxon>
        <taxon>Hexapoda</taxon>
        <taxon>Insecta</taxon>
        <taxon>Pterygota</taxon>
        <taxon>Neoptera</taxon>
        <taxon>Endopterygota</taxon>
        <taxon>Diptera</taxon>
        <taxon>Nematocera</taxon>
        <taxon>Chironomoidea</taxon>
        <taxon>Chironomidae</taxon>
        <taxon>Clunio</taxon>
    </lineage>
</organism>
<comment type="similarity">
    <text evidence="1">Belongs to the COE family.</text>
</comment>
<keyword evidence="2" id="KW-1133">Transmembrane helix</keyword>
<keyword evidence="1" id="KW-0863">Zinc-finger</keyword>
<feature type="transmembrane region" description="Helical" evidence="2">
    <location>
        <begin position="90"/>
        <end position="109"/>
    </location>
</feature>
<keyword evidence="2" id="KW-0472">Membrane</keyword>
<dbReference type="OrthoDB" id="25246at2759"/>
<keyword evidence="1" id="KW-0805">Transcription regulation</keyword>
<accession>A0A1J1I4C7</accession>
<dbReference type="STRING" id="568069.A0A1J1I4C7"/>
<keyword evidence="1" id="KW-0217">Developmental protein</keyword>
<protein>
    <submittedName>
        <fullName evidence="3">CLUMA_CG008900, isoform A</fullName>
    </submittedName>
</protein>
<dbReference type="InterPro" id="IPR003523">
    <property type="entry name" value="Transcription_factor_COE"/>
</dbReference>
<keyword evidence="1" id="KW-0804">Transcription</keyword>
<comment type="subcellular location">
    <subcellularLocation>
        <location evidence="1">Nucleus</location>
    </subcellularLocation>
</comment>
<proteinExistence type="inferred from homology"/>
<keyword evidence="1" id="KW-0238">DNA-binding</keyword>